<evidence type="ECO:0008006" key="4">
    <source>
        <dbReference type="Google" id="ProtNLM"/>
    </source>
</evidence>
<evidence type="ECO:0000256" key="1">
    <source>
        <dbReference type="SAM" id="MobiDB-lite"/>
    </source>
</evidence>
<reference evidence="2" key="1">
    <citation type="submission" date="2024-06" db="EMBL/GenBank/DDBJ databases">
        <authorList>
            <person name="Liu X."/>
            <person name="Lenzi L."/>
            <person name="Haldenby T S."/>
            <person name="Uol C."/>
        </authorList>
    </citation>
    <scope>NUCLEOTIDE SEQUENCE</scope>
</reference>
<organism evidence="2 3">
    <name type="scientific">Calicophoron daubneyi</name>
    <name type="common">Rumen fluke</name>
    <name type="synonym">Paramphistomum daubneyi</name>
    <dbReference type="NCBI Taxonomy" id="300641"/>
    <lineage>
        <taxon>Eukaryota</taxon>
        <taxon>Metazoa</taxon>
        <taxon>Spiralia</taxon>
        <taxon>Lophotrochozoa</taxon>
        <taxon>Platyhelminthes</taxon>
        <taxon>Trematoda</taxon>
        <taxon>Digenea</taxon>
        <taxon>Plagiorchiida</taxon>
        <taxon>Pronocephalata</taxon>
        <taxon>Paramphistomoidea</taxon>
        <taxon>Paramphistomidae</taxon>
        <taxon>Calicophoron</taxon>
    </lineage>
</organism>
<dbReference type="GO" id="GO:0009435">
    <property type="term" value="P:NAD+ biosynthetic process"/>
    <property type="evidence" value="ECO:0007669"/>
    <property type="project" value="TreeGrafter"/>
</dbReference>
<dbReference type="InterPro" id="IPR014729">
    <property type="entry name" value="Rossmann-like_a/b/a_fold"/>
</dbReference>
<dbReference type="SUPFAM" id="SSF52374">
    <property type="entry name" value="Nucleotidylyl transferase"/>
    <property type="match status" value="2"/>
</dbReference>
<dbReference type="PANTHER" id="PTHR12039">
    <property type="entry name" value="NICOTINAMIDE MONONUCLEOTIDE ADENYLYLTRANSFERASE"/>
    <property type="match status" value="1"/>
</dbReference>
<sequence>MNGKSVDYVASASRFKSSHAPVPPEPLILLSCGSFNPITVMHLRMMELARDKVNHMWSVPSKTCSNASFEELTTPAIVSSNSPSSTTDLLTSLNLAWNLSKSEVPRQQIVVGGILSPVSDAYAKPGLAPASVRVELAQLACTTSDWVAVDDWESKQTIHSRTRVVMDRIQEKVDQLCQRLNDPLLESSVAVERSSVLQHSTIENCDCRSGEKQTIAGGQASESWLLNCIRKVRLSVPTQSSSCTSGTVKNIVGTSNLSDVSPTRFFYLRPRVKLVCGADLLESFAVPNLWAPEDIEILAGEYGIICISRPQYDAARFVRGSDILSKYEDNIILVNEWCENNLSATLVRRALSRGLSVRYLVPDSALERIYSLGLYGCNKFRKMTKSSSNTVSDDDANGQHNSRPPHS</sequence>
<dbReference type="PANTHER" id="PTHR12039:SF0">
    <property type="entry name" value="NICOTINAMIDE-NUCLEOTIDE ADENYLYLTRANSFERASE"/>
    <property type="match status" value="1"/>
</dbReference>
<feature type="region of interest" description="Disordered" evidence="1">
    <location>
        <begin position="386"/>
        <end position="407"/>
    </location>
</feature>
<name>A0AAV2T4N8_CALDB</name>
<evidence type="ECO:0000313" key="2">
    <source>
        <dbReference type="EMBL" id="CAL5131826.1"/>
    </source>
</evidence>
<feature type="compositionally biased region" description="Polar residues" evidence="1">
    <location>
        <begin position="398"/>
        <end position="407"/>
    </location>
</feature>
<proteinExistence type="predicted"/>
<comment type="caution">
    <text evidence="2">The sequence shown here is derived from an EMBL/GenBank/DDBJ whole genome shotgun (WGS) entry which is preliminary data.</text>
</comment>
<dbReference type="Gene3D" id="3.40.50.620">
    <property type="entry name" value="HUPs"/>
    <property type="match status" value="1"/>
</dbReference>
<dbReference type="GO" id="GO:0004515">
    <property type="term" value="F:nicotinate-nucleotide adenylyltransferase activity"/>
    <property type="evidence" value="ECO:0007669"/>
    <property type="project" value="TreeGrafter"/>
</dbReference>
<evidence type="ECO:0000313" key="3">
    <source>
        <dbReference type="Proteomes" id="UP001497525"/>
    </source>
</evidence>
<accession>A0AAV2T4N8</accession>
<dbReference type="EMBL" id="CAXLJL010000109">
    <property type="protein sequence ID" value="CAL5131826.1"/>
    <property type="molecule type" value="Genomic_DNA"/>
</dbReference>
<dbReference type="Proteomes" id="UP001497525">
    <property type="component" value="Unassembled WGS sequence"/>
</dbReference>
<dbReference type="InterPro" id="IPR051182">
    <property type="entry name" value="Euk_NMN_adenylyltrnsfrase"/>
</dbReference>
<dbReference type="AlphaFoldDB" id="A0AAV2T4N8"/>
<protein>
    <recommendedName>
        <fullName evidence="4">Nicotinamide-nucleotide adenylyltransferase</fullName>
    </recommendedName>
</protein>
<dbReference type="GO" id="GO:0000309">
    <property type="term" value="F:nicotinamide-nucleotide adenylyltransferase activity"/>
    <property type="evidence" value="ECO:0007669"/>
    <property type="project" value="TreeGrafter"/>
</dbReference>
<gene>
    <name evidence="2" type="ORF">CDAUBV1_LOCUS4366</name>
</gene>